<proteinExistence type="predicted"/>
<feature type="signal peptide" evidence="1">
    <location>
        <begin position="1"/>
        <end position="25"/>
    </location>
</feature>
<dbReference type="Proteomes" id="UP000245728">
    <property type="component" value="Chromosome"/>
</dbReference>
<gene>
    <name evidence="2" type="ORF">HMF8227_02744</name>
</gene>
<protein>
    <submittedName>
        <fullName evidence="2">Uncharacterized protein</fullName>
    </submittedName>
</protein>
<dbReference type="RefSeq" id="WP_109340708.1">
    <property type="nucleotide sequence ID" value="NZ_CP029347.1"/>
</dbReference>
<evidence type="ECO:0000313" key="3">
    <source>
        <dbReference type="Proteomes" id="UP000245728"/>
    </source>
</evidence>
<accession>A0A2S2E6A3</accession>
<sequence length="100" mass="11072">MSLLNKFLGLAVLTGAFWLANNGLAQQEETSACQCQAQVKLDKRLPMSHPVNRCATQQQQVNWWSWLGGHSGAGQFHYLDLLELLSRLTSDSQSTSTPNP</sequence>
<evidence type="ECO:0000256" key="1">
    <source>
        <dbReference type="SAM" id="SignalP"/>
    </source>
</evidence>
<keyword evidence="1" id="KW-0732">Signal</keyword>
<dbReference type="KEGG" id="salh:HMF8227_02744"/>
<evidence type="ECO:0000313" key="2">
    <source>
        <dbReference type="EMBL" id="AWL13195.1"/>
    </source>
</evidence>
<dbReference type="AlphaFoldDB" id="A0A2S2E6A3"/>
<name>A0A2S2E6A3_9ALTE</name>
<feature type="chain" id="PRO_5015584634" evidence="1">
    <location>
        <begin position="26"/>
        <end position="100"/>
    </location>
</feature>
<keyword evidence="3" id="KW-1185">Reference proteome</keyword>
<reference evidence="2 3" key="1">
    <citation type="submission" date="2018-05" db="EMBL/GenBank/DDBJ databases">
        <title>Salinimonas sp. HMF8227 Genome sequencing and assembly.</title>
        <authorList>
            <person name="Kang H."/>
            <person name="Kang J."/>
            <person name="Cha I."/>
            <person name="Kim H."/>
            <person name="Joh K."/>
        </authorList>
    </citation>
    <scope>NUCLEOTIDE SEQUENCE [LARGE SCALE GENOMIC DNA]</scope>
    <source>
        <strain evidence="2 3">HMF8227</strain>
    </source>
</reference>
<dbReference type="OrthoDB" id="5772064at2"/>
<dbReference type="EMBL" id="CP029347">
    <property type="protein sequence ID" value="AWL13195.1"/>
    <property type="molecule type" value="Genomic_DNA"/>
</dbReference>
<organism evidence="2 3">
    <name type="scientific">Saliniradius amylolyticus</name>
    <dbReference type="NCBI Taxonomy" id="2183582"/>
    <lineage>
        <taxon>Bacteria</taxon>
        <taxon>Pseudomonadati</taxon>
        <taxon>Pseudomonadota</taxon>
        <taxon>Gammaproteobacteria</taxon>
        <taxon>Alteromonadales</taxon>
        <taxon>Alteromonadaceae</taxon>
        <taxon>Saliniradius</taxon>
    </lineage>
</organism>